<protein>
    <submittedName>
        <fullName evidence="2">Uncharacterized protein</fullName>
    </submittedName>
</protein>
<proteinExistence type="predicted"/>
<gene>
    <name evidence="2" type="ORF">GCM10023195_07440</name>
</gene>
<name>A0ABP8TAC3_9ACTN</name>
<dbReference type="EMBL" id="BAABHJ010000002">
    <property type="protein sequence ID" value="GAA4602439.1"/>
    <property type="molecule type" value="Genomic_DNA"/>
</dbReference>
<feature type="region of interest" description="Disordered" evidence="1">
    <location>
        <begin position="22"/>
        <end position="44"/>
    </location>
</feature>
<comment type="caution">
    <text evidence="2">The sequence shown here is derived from an EMBL/GenBank/DDBJ whole genome shotgun (WGS) entry which is preliminary data.</text>
</comment>
<reference evidence="3" key="1">
    <citation type="journal article" date="2019" name="Int. J. Syst. Evol. Microbiol.">
        <title>The Global Catalogue of Microorganisms (GCM) 10K type strain sequencing project: providing services to taxonomists for standard genome sequencing and annotation.</title>
        <authorList>
            <consortium name="The Broad Institute Genomics Platform"/>
            <consortium name="The Broad Institute Genome Sequencing Center for Infectious Disease"/>
            <person name="Wu L."/>
            <person name="Ma J."/>
        </authorList>
    </citation>
    <scope>NUCLEOTIDE SEQUENCE [LARGE SCALE GENOMIC DNA]</scope>
    <source>
        <strain evidence="3">JCM 17938</strain>
    </source>
</reference>
<dbReference type="Proteomes" id="UP001500212">
    <property type="component" value="Unassembled WGS sequence"/>
</dbReference>
<dbReference type="RefSeq" id="WP_345348194.1">
    <property type="nucleotide sequence ID" value="NZ_BAABHJ010000002.1"/>
</dbReference>
<sequence length="44" mass="4440">MARQVAARLGISRASTYDHLAEARTAASPDGAEPGAIASQKDGA</sequence>
<evidence type="ECO:0000313" key="2">
    <source>
        <dbReference type="EMBL" id="GAA4602439.1"/>
    </source>
</evidence>
<evidence type="ECO:0000313" key="3">
    <source>
        <dbReference type="Proteomes" id="UP001500212"/>
    </source>
</evidence>
<accession>A0ABP8TAC3</accession>
<organism evidence="2 3">
    <name type="scientific">Actinoallomurus liliacearum</name>
    <dbReference type="NCBI Taxonomy" id="1080073"/>
    <lineage>
        <taxon>Bacteria</taxon>
        <taxon>Bacillati</taxon>
        <taxon>Actinomycetota</taxon>
        <taxon>Actinomycetes</taxon>
        <taxon>Streptosporangiales</taxon>
        <taxon>Thermomonosporaceae</taxon>
        <taxon>Actinoallomurus</taxon>
    </lineage>
</organism>
<keyword evidence="3" id="KW-1185">Reference proteome</keyword>
<evidence type="ECO:0000256" key="1">
    <source>
        <dbReference type="SAM" id="MobiDB-lite"/>
    </source>
</evidence>